<dbReference type="PANTHER" id="PTHR22600">
    <property type="entry name" value="BETA-HEXOSAMINIDASE"/>
    <property type="match status" value="1"/>
</dbReference>
<keyword evidence="5" id="KW-0326">Glycosidase</keyword>
<evidence type="ECO:0000256" key="3">
    <source>
        <dbReference type="ARBA" id="ARBA00012663"/>
    </source>
</evidence>
<comment type="similarity">
    <text evidence="2">Belongs to the glycosyl hydrolase 20 family.</text>
</comment>
<dbReference type="AlphaFoldDB" id="A0A371NSP9"/>
<evidence type="ECO:0000313" key="9">
    <source>
        <dbReference type="EMBL" id="REJ05268.1"/>
    </source>
</evidence>
<accession>A0A371NSP9</accession>
<feature type="active site" description="Proton donor" evidence="6">
    <location>
        <position position="585"/>
    </location>
</feature>
<evidence type="ECO:0000256" key="6">
    <source>
        <dbReference type="PIRSR" id="PIRSR625705-1"/>
    </source>
</evidence>
<evidence type="ECO:0000256" key="1">
    <source>
        <dbReference type="ARBA" id="ARBA00001231"/>
    </source>
</evidence>
<gene>
    <name evidence="9" type="ORF">DY023_10455</name>
</gene>
<dbReference type="OrthoDB" id="9763537at2"/>
<dbReference type="PANTHER" id="PTHR22600:SF57">
    <property type="entry name" value="BETA-N-ACETYLHEXOSAMINIDASE"/>
    <property type="match status" value="1"/>
</dbReference>
<comment type="catalytic activity">
    <reaction evidence="1">
        <text>Hydrolysis of terminal non-reducing N-acetyl-D-hexosamine residues in N-acetyl-beta-D-hexosaminides.</text>
        <dbReference type="EC" id="3.2.1.52"/>
    </reaction>
</comment>
<evidence type="ECO:0000259" key="8">
    <source>
        <dbReference type="Pfam" id="PF02838"/>
    </source>
</evidence>
<dbReference type="InterPro" id="IPR029018">
    <property type="entry name" value="Hex-like_dom2"/>
</dbReference>
<dbReference type="InterPro" id="IPR017853">
    <property type="entry name" value="GH"/>
</dbReference>
<evidence type="ECO:0000256" key="2">
    <source>
        <dbReference type="ARBA" id="ARBA00006285"/>
    </source>
</evidence>
<dbReference type="Gene3D" id="2.30.40.10">
    <property type="entry name" value="Urease, subunit C, domain 1"/>
    <property type="match status" value="1"/>
</dbReference>
<keyword evidence="10" id="KW-1185">Reference proteome</keyword>
<feature type="domain" description="Beta-hexosaminidase bacterial type N-terminal" evidence="8">
    <location>
        <begin position="306"/>
        <end position="400"/>
    </location>
</feature>
<dbReference type="CDD" id="cd06563">
    <property type="entry name" value="GH20_chitobiase-like"/>
    <property type="match status" value="1"/>
</dbReference>
<dbReference type="GO" id="GO:0016810">
    <property type="term" value="F:hydrolase activity, acting on carbon-nitrogen (but not peptide) bonds"/>
    <property type="evidence" value="ECO:0007669"/>
    <property type="project" value="InterPro"/>
</dbReference>
<sequence>MLLSAVLAAAGRVRVFRAATVVDGSGASRYVADVAIEGSRIIGIRRPGDEDRFELPEGAVETDATGLALAPGFIDLSPRSGDAASDDALRRGVTTAAIGGHRSDAATPGNAVVLVPLDDLRRRATGAGDRPASAGMDDLLRMLAEELDAGAWGVLAPVPGTAAAAAEHEALRRVVEERGGLWGEGGVPQAPLHAPTVEQVVREFSAGPAERLGLHLGDMPRGVIREGAAADLVLFDPARLEGLAWSDAPDAAQSGILEVLVSGVPVLSDGEPTGAMPGCTLRKPPPPHRATVPRAECEIDPDAVPFVLLAGTAVRAPDGLHGVAELLRGALDVGEPDDALPAIALRVDAEIGGPEAFRIRVGASGIDVAGGSAEGVFRGTTVLRQLCDPEHPLGSRLPAGTWRGEPAFGWRGLMLDVARHFRPVEEVRRMIDLLAAHHLNVLHLHLSDDQGWRFEVPGYPRLAEVGAVRHATQLGHGPLATVEPGAHEGFYRRDDIRDLVAYASERFVTIVPEVELPGHVQAAIAAYPELGNTDVSGAPDGAWERFGVNRRVLAPTEASLAFGRAAIDALCDQFDAEWIGTGGDEVPTDEWVASPAAQERMRELGLSSPQEVQPWFTRAFVAHVRSRGRTALAWDEVLAGDVPDGVRVLAWRGPVALAEALRCDIPVVACPDLEAYLDYPQSESEDEPIRVGPPLPIERAYTLRVPGSAEGGQANVWSEHLPTRDRVDFAVFPRLSAIAERLWEGGEPPSFDGFAHRLPVQLRRLDAAGVRYRPLDGPTPAQRRPGIPGKPLTLAQREAIVADLVTGLSAERVGDPAAGGEESG</sequence>
<evidence type="ECO:0000259" key="7">
    <source>
        <dbReference type="Pfam" id="PF00728"/>
    </source>
</evidence>
<dbReference type="GO" id="GO:0016020">
    <property type="term" value="C:membrane"/>
    <property type="evidence" value="ECO:0007669"/>
    <property type="project" value="TreeGrafter"/>
</dbReference>
<dbReference type="EC" id="3.2.1.52" evidence="3"/>
<dbReference type="SUPFAM" id="SSF51445">
    <property type="entry name" value="(Trans)glycosidases"/>
    <property type="match status" value="1"/>
</dbReference>
<name>A0A371NSP9_9MICO</name>
<dbReference type="InterPro" id="IPR015883">
    <property type="entry name" value="Glyco_hydro_20_cat"/>
</dbReference>
<dbReference type="SUPFAM" id="SSF51338">
    <property type="entry name" value="Composite domain of metallo-dependent hydrolases"/>
    <property type="match status" value="1"/>
</dbReference>
<dbReference type="PRINTS" id="PR00738">
    <property type="entry name" value="GLHYDRLASE20"/>
</dbReference>
<dbReference type="InterPro" id="IPR011059">
    <property type="entry name" value="Metal-dep_hydrolase_composite"/>
</dbReference>
<dbReference type="InterPro" id="IPR015882">
    <property type="entry name" value="HEX_bac_N"/>
</dbReference>
<evidence type="ECO:0000313" key="10">
    <source>
        <dbReference type="Proteomes" id="UP000262172"/>
    </source>
</evidence>
<keyword evidence="4" id="KW-0378">Hydrolase</keyword>
<feature type="domain" description="Glycoside hydrolase family 20 catalytic" evidence="7">
    <location>
        <begin position="408"/>
        <end position="745"/>
    </location>
</feature>
<evidence type="ECO:0000256" key="4">
    <source>
        <dbReference type="ARBA" id="ARBA00022801"/>
    </source>
</evidence>
<dbReference type="EMBL" id="QUAB01000042">
    <property type="protein sequence ID" value="REJ05268.1"/>
    <property type="molecule type" value="Genomic_DNA"/>
</dbReference>
<dbReference type="GO" id="GO:0005975">
    <property type="term" value="P:carbohydrate metabolic process"/>
    <property type="evidence" value="ECO:0007669"/>
    <property type="project" value="InterPro"/>
</dbReference>
<protein>
    <recommendedName>
        <fullName evidence="3">beta-N-acetylhexosaminidase</fullName>
        <ecNumber evidence="3">3.2.1.52</ecNumber>
    </recommendedName>
</protein>
<dbReference type="GO" id="GO:0030203">
    <property type="term" value="P:glycosaminoglycan metabolic process"/>
    <property type="evidence" value="ECO:0007669"/>
    <property type="project" value="TreeGrafter"/>
</dbReference>
<dbReference type="Pfam" id="PF00728">
    <property type="entry name" value="Glyco_hydro_20"/>
    <property type="match status" value="1"/>
</dbReference>
<dbReference type="Gene3D" id="3.20.20.140">
    <property type="entry name" value="Metal-dependent hydrolases"/>
    <property type="match status" value="1"/>
</dbReference>
<organism evidence="9 10">
    <name type="scientific">Microbacterium bovistercoris</name>
    <dbReference type="NCBI Taxonomy" id="2293570"/>
    <lineage>
        <taxon>Bacteria</taxon>
        <taxon>Bacillati</taxon>
        <taxon>Actinomycetota</taxon>
        <taxon>Actinomycetes</taxon>
        <taxon>Micrococcales</taxon>
        <taxon>Microbacteriaceae</taxon>
        <taxon>Microbacterium</taxon>
    </lineage>
</organism>
<dbReference type="Gene3D" id="3.30.379.10">
    <property type="entry name" value="Chitobiase/beta-hexosaminidase domain 2-like"/>
    <property type="match status" value="1"/>
</dbReference>
<dbReference type="SUPFAM" id="SSF55545">
    <property type="entry name" value="beta-N-acetylhexosaminidase-like domain"/>
    <property type="match status" value="1"/>
</dbReference>
<dbReference type="Proteomes" id="UP000262172">
    <property type="component" value="Unassembled WGS sequence"/>
</dbReference>
<dbReference type="Pfam" id="PF02838">
    <property type="entry name" value="Glyco_hydro_20b"/>
    <property type="match status" value="1"/>
</dbReference>
<dbReference type="InterPro" id="IPR025705">
    <property type="entry name" value="Beta_hexosaminidase_sua/sub"/>
</dbReference>
<reference evidence="9 10" key="1">
    <citation type="submission" date="2018-08" db="EMBL/GenBank/DDBJ databases">
        <title>Isolation, diversity and antifungal activity of Actinobacteria from cow dung.</title>
        <authorList>
            <person name="Ling L."/>
        </authorList>
    </citation>
    <scope>NUCLEOTIDE SEQUENCE [LARGE SCALE GENOMIC DNA]</scope>
    <source>
        <strain evidence="9 10">NEAU-LLE</strain>
    </source>
</reference>
<proteinExistence type="inferred from homology"/>
<dbReference type="GO" id="GO:0004563">
    <property type="term" value="F:beta-N-acetylhexosaminidase activity"/>
    <property type="evidence" value="ECO:0007669"/>
    <property type="project" value="UniProtKB-EC"/>
</dbReference>
<dbReference type="Gene3D" id="3.20.20.80">
    <property type="entry name" value="Glycosidases"/>
    <property type="match status" value="1"/>
</dbReference>
<evidence type="ECO:0000256" key="5">
    <source>
        <dbReference type="ARBA" id="ARBA00023295"/>
    </source>
</evidence>
<comment type="caution">
    <text evidence="9">The sequence shown here is derived from an EMBL/GenBank/DDBJ whole genome shotgun (WGS) entry which is preliminary data.</text>
</comment>
<dbReference type="RefSeq" id="WP_116242282.1">
    <property type="nucleotide sequence ID" value="NZ_QUAB01000042.1"/>
</dbReference>